<dbReference type="PROSITE" id="PS50886">
    <property type="entry name" value="TRBD"/>
    <property type="match status" value="1"/>
</dbReference>
<dbReference type="NCBIfam" id="NF007495">
    <property type="entry name" value="PRK10089.1-4"/>
    <property type="match status" value="1"/>
</dbReference>
<organism evidence="5 6">
    <name type="scientific">Empedobacter falsenii</name>
    <dbReference type="NCBI Taxonomy" id="343874"/>
    <lineage>
        <taxon>Bacteria</taxon>
        <taxon>Pseudomonadati</taxon>
        <taxon>Bacteroidota</taxon>
        <taxon>Flavobacteriia</taxon>
        <taxon>Flavobacteriales</taxon>
        <taxon>Weeksellaceae</taxon>
        <taxon>Empedobacter</taxon>
    </lineage>
</organism>
<dbReference type="InterPro" id="IPR002547">
    <property type="entry name" value="tRNA-bd_dom"/>
</dbReference>
<dbReference type="NCBIfam" id="TIGR02222">
    <property type="entry name" value="chap_CsaA"/>
    <property type="match status" value="1"/>
</dbReference>
<evidence type="ECO:0000256" key="1">
    <source>
        <dbReference type="ARBA" id="ARBA00022555"/>
    </source>
</evidence>
<dbReference type="STRING" id="343874.GCA_000805695_02413"/>
<evidence type="ECO:0000259" key="4">
    <source>
        <dbReference type="PROSITE" id="PS50886"/>
    </source>
</evidence>
<keyword evidence="2 3" id="KW-0694">RNA-binding</keyword>
<dbReference type="GO" id="GO:0000049">
    <property type="term" value="F:tRNA binding"/>
    <property type="evidence" value="ECO:0007669"/>
    <property type="project" value="UniProtKB-UniRule"/>
</dbReference>
<keyword evidence="1 3" id="KW-0820">tRNA-binding</keyword>
<dbReference type="AlphaFoldDB" id="A0A376G4H2"/>
<dbReference type="Gene3D" id="2.40.50.140">
    <property type="entry name" value="Nucleic acid-binding proteins"/>
    <property type="match status" value="1"/>
</dbReference>
<feature type="domain" description="TRNA-binding" evidence="4">
    <location>
        <begin position="190"/>
        <end position="293"/>
    </location>
</feature>
<reference evidence="5 6" key="1">
    <citation type="submission" date="2018-06" db="EMBL/GenBank/DDBJ databases">
        <authorList>
            <consortium name="Pathogen Informatics"/>
            <person name="Doyle S."/>
        </authorList>
    </citation>
    <scope>NUCLEOTIDE SEQUENCE [LARGE SCALE GENOMIC DNA]</scope>
    <source>
        <strain evidence="5 6">NCTC13456</strain>
    </source>
</reference>
<dbReference type="Proteomes" id="UP000254737">
    <property type="component" value="Unassembled WGS sequence"/>
</dbReference>
<proteinExistence type="predicted"/>
<evidence type="ECO:0000313" key="6">
    <source>
        <dbReference type="Proteomes" id="UP000254737"/>
    </source>
</evidence>
<dbReference type="FunFam" id="2.40.50.140:FF:000165">
    <property type="entry name" value="Chaperone CsaA"/>
    <property type="match status" value="1"/>
</dbReference>
<dbReference type="InterPro" id="IPR012340">
    <property type="entry name" value="NA-bd_OB-fold"/>
</dbReference>
<evidence type="ECO:0000256" key="2">
    <source>
        <dbReference type="ARBA" id="ARBA00022884"/>
    </source>
</evidence>
<dbReference type="InterPro" id="IPR051270">
    <property type="entry name" value="Tyrosine-tRNA_ligase_regulator"/>
</dbReference>
<dbReference type="InterPro" id="IPR008231">
    <property type="entry name" value="CsaA"/>
</dbReference>
<evidence type="ECO:0000256" key="3">
    <source>
        <dbReference type="PROSITE-ProRule" id="PRU00209"/>
    </source>
</evidence>
<name>A0A376G4H2_9FLAO</name>
<dbReference type="EMBL" id="UFXS01000001">
    <property type="protein sequence ID" value="STD54313.1"/>
    <property type="molecule type" value="Genomic_DNA"/>
</dbReference>
<dbReference type="SUPFAM" id="SSF50249">
    <property type="entry name" value="Nucleic acid-binding proteins"/>
    <property type="match status" value="1"/>
</dbReference>
<dbReference type="Pfam" id="PF01588">
    <property type="entry name" value="tRNA_bind"/>
    <property type="match status" value="1"/>
</dbReference>
<dbReference type="NCBIfam" id="NF007494">
    <property type="entry name" value="PRK10089.1-3"/>
    <property type="match status" value="1"/>
</dbReference>
<protein>
    <submittedName>
        <fullName evidence="5">tRNA-binding protein</fullName>
    </submittedName>
</protein>
<sequence length="293" mass="34157">MITEKFKERINYLKNNHLIVEALYEILDELKLKHSAFTGFTFREEIDPKGFLLTAEGEEKTGITIRVPRNILDFDLVLLSNVLMHEMVHVFQRSGENQIELREEREWQAYTEMIFHKRFPNVPPLTDFYIKQFGEKALTYYNRMPDDLKTKYADEKTDLEKILQTIYDKENKPKEEPKLENNTETISWQDFEKVDMRIGTIISANDFPKARNPAYQLEIDFGPLGIKKSSAQITSLYSKEELIGKQIMAVVNFPKKQIATFMSECLVMGVYGNNKDVILLNPERKVENGSKIG</sequence>
<dbReference type="PANTHER" id="PTHR11586">
    <property type="entry name" value="TRNA-AMINOACYLATION COFACTOR ARC1 FAMILY MEMBER"/>
    <property type="match status" value="1"/>
</dbReference>
<evidence type="ECO:0000313" key="5">
    <source>
        <dbReference type="EMBL" id="STD54313.1"/>
    </source>
</evidence>
<dbReference type="PANTHER" id="PTHR11586:SF37">
    <property type="entry name" value="TRNA-BINDING DOMAIN-CONTAINING PROTEIN"/>
    <property type="match status" value="1"/>
</dbReference>
<accession>A0A376G4H2</accession>
<gene>
    <name evidence="5" type="primary">csaA</name>
    <name evidence="5" type="ORF">NCTC13456_00946</name>
</gene>
<dbReference type="CDD" id="cd02798">
    <property type="entry name" value="tRNA_bind_CsaA"/>
    <property type="match status" value="1"/>
</dbReference>